<name>A0A852X4W0_9MICO</name>
<dbReference type="Proteomes" id="UP000592181">
    <property type="component" value="Unassembled WGS sequence"/>
</dbReference>
<evidence type="ECO:0000313" key="17">
    <source>
        <dbReference type="Proteomes" id="UP000592181"/>
    </source>
</evidence>
<keyword evidence="17" id="KW-1185">Reference proteome</keyword>
<comment type="similarity">
    <text evidence="2">Belongs to the aminoglycoside phosphotransferase family.</text>
</comment>
<keyword evidence="11" id="KW-0320">Glycogen biosynthesis</keyword>
<evidence type="ECO:0000256" key="1">
    <source>
        <dbReference type="ARBA" id="ARBA00004964"/>
    </source>
</evidence>
<gene>
    <name evidence="16" type="ORF">BJY28_001927</name>
</gene>
<keyword evidence="6" id="KW-0321">Glycogen metabolism</keyword>
<comment type="pathway">
    <text evidence="1">Glycan biosynthesis; glycogen biosynthesis.</text>
</comment>
<evidence type="ECO:0000256" key="11">
    <source>
        <dbReference type="ARBA" id="ARBA00023056"/>
    </source>
</evidence>
<reference evidence="16 17" key="1">
    <citation type="submission" date="2020-07" db="EMBL/GenBank/DDBJ databases">
        <title>Sequencing the genomes of 1000 actinobacteria strains.</title>
        <authorList>
            <person name="Klenk H.-P."/>
        </authorList>
    </citation>
    <scope>NUCLEOTIDE SEQUENCE [LARGE SCALE GENOMIC DNA]</scope>
    <source>
        <strain evidence="16 17">DSM 24723</strain>
    </source>
</reference>
<keyword evidence="7" id="KW-0808">Transferase</keyword>
<keyword evidence="8" id="KW-0547">Nucleotide-binding</keyword>
<comment type="caution">
    <text evidence="16">The sequence shown here is derived from an EMBL/GenBank/DDBJ whole genome shotgun (WGS) entry which is preliminary data.</text>
</comment>
<dbReference type="UniPathway" id="UPA00164"/>
<evidence type="ECO:0000256" key="3">
    <source>
        <dbReference type="ARBA" id="ARBA00011245"/>
    </source>
</evidence>
<dbReference type="Pfam" id="PF18085">
    <property type="entry name" value="Mak_N_cap"/>
    <property type="match status" value="1"/>
</dbReference>
<keyword evidence="10" id="KW-0067">ATP-binding</keyword>
<comment type="catalytic activity">
    <reaction evidence="14">
        <text>D-maltose + ATP = alpha-maltose 1-phosphate + ADP + H(+)</text>
        <dbReference type="Rhea" id="RHEA:31915"/>
        <dbReference type="ChEBI" id="CHEBI:15378"/>
        <dbReference type="ChEBI" id="CHEBI:17306"/>
        <dbReference type="ChEBI" id="CHEBI:30616"/>
        <dbReference type="ChEBI" id="CHEBI:63576"/>
        <dbReference type="ChEBI" id="CHEBI:456216"/>
        <dbReference type="EC" id="2.7.1.175"/>
    </reaction>
</comment>
<dbReference type="InterPro" id="IPR040999">
    <property type="entry name" value="Mak_N_cap"/>
</dbReference>
<evidence type="ECO:0000313" key="16">
    <source>
        <dbReference type="EMBL" id="NYG37458.1"/>
    </source>
</evidence>
<sequence length="471" mass="50060">MAEIHDVTLTPGKDDLVTAWIGDQRWYAAKGASPRLHRVDSWRLDDPAGEVGIETLVYRDEAGPAPVLYQVPLTYRGAPLAGAEHALVGELEHPALGHRWVYDAPHDEVYVTQLLALLRGRVAAQHGSRSWTEQPEVVGAPHPAWPREPSIGSTQVLRGEQSNTSIIVQPDAEHAGAPAVIVKIFRTLAAGENPDVTLQGALAASGSPVVPASVGHVAGAWQGADGGSEHGQLAFAQEFLPGTTDAWRVVLQELAAGRSFAEAARALGAATAQIHAGLARVMPTTPADAAQVEHLVDAMRRRAAVAAGEVPAIARHEAAVGRVLDAAAAADWPALQRIHGDYHLGQVLDVPGRGWVAIDFEGEPLRPLAERNLPDSPLRDVAGMLRSFDYAGASVTPPAGTDAGAWVAEAQQAFLDGYAQVGDDPRAHPELLAAHVLDKALYEVVYESRNRPTWLHIPTTAIDRTLQEAAP</sequence>
<accession>A0A852X4W0</accession>
<dbReference type="GO" id="GO:0005524">
    <property type="term" value="F:ATP binding"/>
    <property type="evidence" value="ECO:0007669"/>
    <property type="project" value="UniProtKB-KW"/>
</dbReference>
<evidence type="ECO:0000256" key="14">
    <source>
        <dbReference type="ARBA" id="ARBA00049067"/>
    </source>
</evidence>
<dbReference type="Gene3D" id="3.90.1200.10">
    <property type="match status" value="1"/>
</dbReference>
<dbReference type="EC" id="2.7.1.175" evidence="4"/>
<keyword evidence="9" id="KW-0418">Kinase</keyword>
<keyword evidence="12" id="KW-0119">Carbohydrate metabolism</keyword>
<dbReference type="SUPFAM" id="SSF56112">
    <property type="entry name" value="Protein kinase-like (PK-like)"/>
    <property type="match status" value="1"/>
</dbReference>
<evidence type="ECO:0000256" key="12">
    <source>
        <dbReference type="ARBA" id="ARBA00023277"/>
    </source>
</evidence>
<proteinExistence type="inferred from homology"/>
<dbReference type="InterPro" id="IPR011009">
    <property type="entry name" value="Kinase-like_dom_sf"/>
</dbReference>
<dbReference type="RefSeq" id="WP_179462822.1">
    <property type="nucleotide sequence ID" value="NZ_JACBZX010000001.1"/>
</dbReference>
<organism evidence="16 17">
    <name type="scientific">Janibacter alkaliphilus</name>
    <dbReference type="NCBI Taxonomy" id="1069963"/>
    <lineage>
        <taxon>Bacteria</taxon>
        <taxon>Bacillati</taxon>
        <taxon>Actinomycetota</taxon>
        <taxon>Actinomycetes</taxon>
        <taxon>Micrococcales</taxon>
        <taxon>Intrasporangiaceae</taxon>
        <taxon>Janibacter</taxon>
    </lineage>
</organism>
<dbReference type="EMBL" id="JACBZX010000001">
    <property type="protein sequence ID" value="NYG37458.1"/>
    <property type="molecule type" value="Genomic_DNA"/>
</dbReference>
<evidence type="ECO:0000256" key="4">
    <source>
        <dbReference type="ARBA" id="ARBA00011962"/>
    </source>
</evidence>
<evidence type="ECO:0000256" key="6">
    <source>
        <dbReference type="ARBA" id="ARBA00022600"/>
    </source>
</evidence>
<evidence type="ECO:0000256" key="8">
    <source>
        <dbReference type="ARBA" id="ARBA00022741"/>
    </source>
</evidence>
<feature type="domain" description="Maltokinase N-terminal cap" evidence="15">
    <location>
        <begin position="20"/>
        <end position="107"/>
    </location>
</feature>
<evidence type="ECO:0000256" key="9">
    <source>
        <dbReference type="ARBA" id="ARBA00022777"/>
    </source>
</evidence>
<dbReference type="AlphaFoldDB" id="A0A852X4W0"/>
<comment type="subunit">
    <text evidence="3">Monomer.</text>
</comment>
<evidence type="ECO:0000256" key="13">
    <source>
        <dbReference type="ARBA" id="ARBA00031251"/>
    </source>
</evidence>
<evidence type="ECO:0000256" key="5">
    <source>
        <dbReference type="ARBA" id="ARBA00013882"/>
    </source>
</evidence>
<protein>
    <recommendedName>
        <fullName evidence="5">Maltokinase</fullName>
        <ecNumber evidence="4">2.7.1.175</ecNumber>
    </recommendedName>
    <alternativeName>
        <fullName evidence="13">Maltose-1-phosphate synthase</fullName>
    </alternativeName>
</protein>
<evidence type="ECO:0000259" key="15">
    <source>
        <dbReference type="Pfam" id="PF18085"/>
    </source>
</evidence>
<dbReference type="GO" id="GO:0005978">
    <property type="term" value="P:glycogen biosynthetic process"/>
    <property type="evidence" value="ECO:0007669"/>
    <property type="project" value="UniProtKB-UniPathway"/>
</dbReference>
<evidence type="ECO:0000256" key="2">
    <source>
        <dbReference type="ARBA" id="ARBA00006219"/>
    </source>
</evidence>
<evidence type="ECO:0000256" key="10">
    <source>
        <dbReference type="ARBA" id="ARBA00022840"/>
    </source>
</evidence>
<evidence type="ECO:0000256" key="7">
    <source>
        <dbReference type="ARBA" id="ARBA00022679"/>
    </source>
</evidence>
<dbReference type="GO" id="GO:0016301">
    <property type="term" value="F:kinase activity"/>
    <property type="evidence" value="ECO:0007669"/>
    <property type="project" value="UniProtKB-KW"/>
</dbReference>